<comment type="function">
    <text evidence="2">Destroys radicals which are normally produced within the cells and which are toxic to biological systems. May play a role in favoring mycobacterial survival in phagocytes.</text>
</comment>
<dbReference type="Proteomes" id="UP000717364">
    <property type="component" value="Unassembled WGS sequence"/>
</dbReference>
<dbReference type="InterPro" id="IPR018152">
    <property type="entry name" value="SOD_Cu/Zn_BS"/>
</dbReference>
<evidence type="ECO:0000256" key="3">
    <source>
        <dbReference type="RuleBase" id="RU000393"/>
    </source>
</evidence>
<comment type="caution">
    <text evidence="6">The sequence shown here is derived from an EMBL/GenBank/DDBJ whole genome shotgun (WGS) entry which is preliminary data.</text>
</comment>
<evidence type="ECO:0000313" key="6">
    <source>
        <dbReference type="EMBL" id="MBT9315968.1"/>
    </source>
</evidence>
<dbReference type="Pfam" id="PF00080">
    <property type="entry name" value="Sod_Cu"/>
    <property type="match status" value="1"/>
</dbReference>
<dbReference type="InterPro" id="IPR024134">
    <property type="entry name" value="SOD_Cu/Zn_/chaperone"/>
</dbReference>
<keyword evidence="3" id="KW-0862">Zinc</keyword>
<dbReference type="InterPro" id="IPR001424">
    <property type="entry name" value="SOD_Cu_Zn_dom"/>
</dbReference>
<accession>A0A947DFA1</accession>
<dbReference type="EMBL" id="JADOES010000019">
    <property type="protein sequence ID" value="MBT9315968.1"/>
    <property type="molecule type" value="Genomic_DNA"/>
</dbReference>
<reference evidence="6" key="1">
    <citation type="submission" date="2020-11" db="EMBL/GenBank/DDBJ databases">
        <authorList>
            <person name="Konstantinou D."/>
            <person name="Gkelis S."/>
            <person name="Popin R."/>
            <person name="Fewer D."/>
            <person name="Sivonen K."/>
        </authorList>
    </citation>
    <scope>NUCLEOTIDE SEQUENCE</scope>
    <source>
        <strain evidence="6">TAU-MAC 1115</strain>
    </source>
</reference>
<comment type="catalytic activity">
    <reaction evidence="3">
        <text>2 superoxide + 2 H(+) = H2O2 + O2</text>
        <dbReference type="Rhea" id="RHEA:20696"/>
        <dbReference type="ChEBI" id="CHEBI:15378"/>
        <dbReference type="ChEBI" id="CHEBI:15379"/>
        <dbReference type="ChEBI" id="CHEBI:16240"/>
        <dbReference type="ChEBI" id="CHEBI:18421"/>
        <dbReference type="EC" id="1.15.1.1"/>
    </reaction>
</comment>
<keyword evidence="4" id="KW-0732">Signal</keyword>
<keyword evidence="3" id="KW-0560">Oxidoreductase</keyword>
<gene>
    <name evidence="6" type="ORF">IXB50_11100</name>
</gene>
<feature type="chain" id="PRO_5036968606" description="Superoxide dismutase [Cu-Zn]" evidence="4">
    <location>
        <begin position="27"/>
        <end position="182"/>
    </location>
</feature>
<dbReference type="InterPro" id="IPR036423">
    <property type="entry name" value="SOD-like_Cu/Zn_dom_sf"/>
</dbReference>
<reference evidence="6" key="2">
    <citation type="journal article" date="2021" name="Mar. Drugs">
        <title>Genome Reduction and Secondary Metabolism of the Marine Sponge-Associated Cyanobacterium Leptothoe.</title>
        <authorList>
            <person name="Konstantinou D."/>
            <person name="Popin R.V."/>
            <person name="Fewer D.P."/>
            <person name="Sivonen K."/>
            <person name="Gkelis S."/>
        </authorList>
    </citation>
    <scope>NUCLEOTIDE SEQUENCE</scope>
    <source>
        <strain evidence="6">TAU-MAC 1115</strain>
    </source>
</reference>
<comment type="cofactor">
    <cofactor evidence="3">
        <name>Zn(2+)</name>
        <dbReference type="ChEBI" id="CHEBI:29105"/>
    </cofactor>
    <text evidence="3">Binds 1 zinc ion per subunit.</text>
</comment>
<dbReference type="NCBIfam" id="NF007628">
    <property type="entry name" value="PRK10290.1"/>
    <property type="match status" value="1"/>
</dbReference>
<dbReference type="Gene3D" id="2.60.40.200">
    <property type="entry name" value="Superoxide dismutase, copper/zinc binding domain"/>
    <property type="match status" value="1"/>
</dbReference>
<evidence type="ECO:0000256" key="1">
    <source>
        <dbReference type="ARBA" id="ARBA00010457"/>
    </source>
</evidence>
<comment type="similarity">
    <text evidence="1 3">Belongs to the Cu-Zn superoxide dismutase family.</text>
</comment>
<dbReference type="GO" id="GO:0004784">
    <property type="term" value="F:superoxide dismutase activity"/>
    <property type="evidence" value="ECO:0007669"/>
    <property type="project" value="UniProtKB-EC"/>
</dbReference>
<dbReference type="PROSITE" id="PS00332">
    <property type="entry name" value="SOD_CU_ZN_2"/>
    <property type="match status" value="1"/>
</dbReference>
<protein>
    <recommendedName>
        <fullName evidence="3">Superoxide dismutase [Cu-Zn]</fullName>
        <ecNumber evidence="3">1.15.1.1</ecNumber>
    </recommendedName>
</protein>
<name>A0A947DFA1_9CYAN</name>
<proteinExistence type="inferred from homology"/>
<sequence length="182" mass="18830">MVKRLKPLIIALAALIVVIAFAPAYANDHIVSVDVNLTDQRGLGPAIGTVTLKDTRYGLVLTPNLINLSPGMHGFHIHTNPACGPGFKQGEPVAGLAAGGHFDPFETGSHEGPYGSGHLGDLPPLFVATDGTATTPVLAPRLDASFLKNRSLMIHMHGDNFSDEPAALGGGGPRLACGVIGE</sequence>
<dbReference type="RefSeq" id="WP_215609038.1">
    <property type="nucleotide sequence ID" value="NZ_JADOES010000019.1"/>
</dbReference>
<dbReference type="SUPFAM" id="SSF49329">
    <property type="entry name" value="Cu,Zn superoxide dismutase-like"/>
    <property type="match status" value="1"/>
</dbReference>
<evidence type="ECO:0000259" key="5">
    <source>
        <dbReference type="Pfam" id="PF00080"/>
    </source>
</evidence>
<keyword evidence="3" id="KW-0186">Copper</keyword>
<keyword evidence="7" id="KW-1185">Reference proteome</keyword>
<feature type="signal peptide" evidence="4">
    <location>
        <begin position="1"/>
        <end position="26"/>
    </location>
</feature>
<dbReference type="GO" id="GO:0005507">
    <property type="term" value="F:copper ion binding"/>
    <property type="evidence" value="ECO:0007669"/>
    <property type="project" value="InterPro"/>
</dbReference>
<dbReference type="AlphaFoldDB" id="A0A947DFA1"/>
<dbReference type="EC" id="1.15.1.1" evidence="3"/>
<evidence type="ECO:0000313" key="7">
    <source>
        <dbReference type="Proteomes" id="UP000717364"/>
    </source>
</evidence>
<evidence type="ECO:0000256" key="4">
    <source>
        <dbReference type="SAM" id="SignalP"/>
    </source>
</evidence>
<keyword evidence="3" id="KW-0479">Metal-binding</keyword>
<organism evidence="6 7">
    <name type="scientific">Leptothoe spongobia TAU-MAC 1115</name>
    <dbReference type="NCBI Taxonomy" id="1967444"/>
    <lineage>
        <taxon>Bacteria</taxon>
        <taxon>Bacillati</taxon>
        <taxon>Cyanobacteriota</taxon>
        <taxon>Cyanophyceae</taxon>
        <taxon>Nodosilineales</taxon>
        <taxon>Cymatolegaceae</taxon>
        <taxon>Leptothoe</taxon>
        <taxon>Leptothoe spongobia</taxon>
    </lineage>
</organism>
<dbReference type="PANTHER" id="PTHR10003">
    <property type="entry name" value="SUPEROXIDE DISMUTASE CU-ZN -RELATED"/>
    <property type="match status" value="1"/>
</dbReference>
<feature type="domain" description="Superoxide dismutase copper/zinc binding" evidence="5">
    <location>
        <begin position="48"/>
        <end position="180"/>
    </location>
</feature>
<evidence type="ECO:0000256" key="2">
    <source>
        <dbReference type="ARBA" id="ARBA00024900"/>
    </source>
</evidence>
<comment type="cofactor">
    <cofactor evidence="3">
        <name>Cu cation</name>
        <dbReference type="ChEBI" id="CHEBI:23378"/>
    </cofactor>
    <text evidence="3">Binds 1 copper ion per subunit.</text>
</comment>